<reference evidence="2" key="1">
    <citation type="submission" date="2015-11" db="EMBL/GenBank/DDBJ databases">
        <authorList>
            <person name="Tobias N.J."/>
            <person name="Mishra B."/>
            <person name="Gupta D.K."/>
            <person name="Thines M."/>
            <person name="Stinear T.P."/>
            <person name="Bode H.B."/>
        </authorList>
    </citation>
    <scope>NUCLEOTIDE SEQUENCE [LARGE SCALE GENOMIC DNA]</scope>
    <source>
        <strain evidence="2">PB45.5</strain>
    </source>
</reference>
<sequence>MKQGINQQHQALSDNHGWDRILTNSPKMMALCCDTVNVGEMPLTLQAKLYRLNAIHLSPLLEHPKDITLLAYSLPYGHAPMSNISYIGNRYEK</sequence>
<name>A0A1B8YME5_9GAMM</name>
<organism evidence="1 2">
    <name type="scientific">Photorhabdus namnaonensis</name>
    <dbReference type="NCBI Taxonomy" id="1851568"/>
    <lineage>
        <taxon>Bacteria</taxon>
        <taxon>Pseudomonadati</taxon>
        <taxon>Pseudomonadota</taxon>
        <taxon>Gammaproteobacteria</taxon>
        <taxon>Enterobacterales</taxon>
        <taxon>Morganellaceae</taxon>
        <taxon>Photorhabdus</taxon>
    </lineage>
</organism>
<comment type="caution">
    <text evidence="1">The sequence shown here is derived from an EMBL/GenBank/DDBJ whole genome shotgun (WGS) entry which is preliminary data.</text>
</comment>
<keyword evidence="2" id="KW-1185">Reference proteome</keyword>
<dbReference type="Proteomes" id="UP000092665">
    <property type="component" value="Unassembled WGS sequence"/>
</dbReference>
<dbReference type="AlphaFoldDB" id="A0A1B8YME5"/>
<accession>A0A1B8YME5</accession>
<gene>
    <name evidence="1" type="ORF">Phpb_00804</name>
</gene>
<proteinExistence type="predicted"/>
<dbReference type="RefSeq" id="WP_065389259.1">
    <property type="nucleotide sequence ID" value="NZ_CAWMQN010000018.1"/>
</dbReference>
<dbReference type="EMBL" id="LOIC01000018">
    <property type="protein sequence ID" value="OCA56305.1"/>
    <property type="molecule type" value="Genomic_DNA"/>
</dbReference>
<evidence type="ECO:0000313" key="1">
    <source>
        <dbReference type="EMBL" id="OCA56305.1"/>
    </source>
</evidence>
<protein>
    <submittedName>
        <fullName evidence="1">Acetoacetate metabolism regulatory protein AtoC</fullName>
    </submittedName>
</protein>
<evidence type="ECO:0000313" key="2">
    <source>
        <dbReference type="Proteomes" id="UP000092665"/>
    </source>
</evidence>